<keyword evidence="2" id="KW-1185">Reference proteome</keyword>
<sequence length="152" mass="17908">MEEDEQQRDKMFHYDDVYNVWLMVAKDIFQFNSNGFESLQLWKSHIKEENFFTALRSTSDLSFGLFISSMGCPCPELKFHSLVNTLLPDGTPIENLSTKWFRHVDKLPLTSLSSHYPRANKSSWTQFWHASIPHPARTILWRLYHSKLPTRS</sequence>
<gene>
    <name evidence="1" type="ORF">G6F50_003122</name>
</gene>
<reference evidence="1 2" key="1">
    <citation type="journal article" date="2020" name="Microb. Genom.">
        <title>Genetic diversity of clinical and environmental Mucorales isolates obtained from an investigation of mucormycosis cases among solid organ transplant recipients.</title>
        <authorList>
            <person name="Nguyen M.H."/>
            <person name="Kaul D."/>
            <person name="Muto C."/>
            <person name="Cheng S.J."/>
            <person name="Richter R.A."/>
            <person name="Bruno V.M."/>
            <person name="Liu G."/>
            <person name="Beyhan S."/>
            <person name="Sundermann A.J."/>
            <person name="Mounaud S."/>
            <person name="Pasculle A.W."/>
            <person name="Nierman W.C."/>
            <person name="Driscoll E."/>
            <person name="Cumbie R."/>
            <person name="Clancy C.J."/>
            <person name="Dupont C.L."/>
        </authorList>
    </citation>
    <scope>NUCLEOTIDE SEQUENCE [LARGE SCALE GENOMIC DNA]</scope>
    <source>
        <strain evidence="1 2">GL24</strain>
    </source>
</reference>
<dbReference type="AlphaFoldDB" id="A0A9P6Z8X0"/>
<evidence type="ECO:0008006" key="3">
    <source>
        <dbReference type="Google" id="ProtNLM"/>
    </source>
</evidence>
<accession>A0A9P6Z8X0</accession>
<organism evidence="1 2">
    <name type="scientific">Rhizopus delemar</name>
    <dbReference type="NCBI Taxonomy" id="936053"/>
    <lineage>
        <taxon>Eukaryota</taxon>
        <taxon>Fungi</taxon>
        <taxon>Fungi incertae sedis</taxon>
        <taxon>Mucoromycota</taxon>
        <taxon>Mucoromycotina</taxon>
        <taxon>Mucoromycetes</taxon>
        <taxon>Mucorales</taxon>
        <taxon>Mucorineae</taxon>
        <taxon>Rhizopodaceae</taxon>
        <taxon>Rhizopus</taxon>
    </lineage>
</organism>
<comment type="caution">
    <text evidence="1">The sequence shown here is derived from an EMBL/GenBank/DDBJ whole genome shotgun (WGS) entry which is preliminary data.</text>
</comment>
<protein>
    <recommendedName>
        <fullName evidence="3">Reverse transcriptase zinc-binding domain-containing protein</fullName>
    </recommendedName>
</protein>
<evidence type="ECO:0000313" key="2">
    <source>
        <dbReference type="Proteomes" id="UP000740926"/>
    </source>
</evidence>
<name>A0A9P6Z8X0_9FUNG</name>
<proteinExistence type="predicted"/>
<dbReference type="Proteomes" id="UP000740926">
    <property type="component" value="Unassembled WGS sequence"/>
</dbReference>
<evidence type="ECO:0000313" key="1">
    <source>
        <dbReference type="EMBL" id="KAG1573141.1"/>
    </source>
</evidence>
<dbReference type="EMBL" id="JAANIU010000322">
    <property type="protein sequence ID" value="KAG1573141.1"/>
    <property type="molecule type" value="Genomic_DNA"/>
</dbReference>